<comment type="caution">
    <text evidence="2">The sequence shown here is derived from an EMBL/GenBank/DDBJ whole genome shotgun (WGS) entry which is preliminary data.</text>
</comment>
<feature type="region of interest" description="Disordered" evidence="1">
    <location>
        <begin position="1"/>
        <end position="54"/>
    </location>
</feature>
<gene>
    <name evidence="2" type="ORF">E3N88_12107</name>
</gene>
<feature type="compositionally biased region" description="Basic residues" evidence="1">
    <location>
        <begin position="27"/>
        <end position="39"/>
    </location>
</feature>
<evidence type="ECO:0000313" key="3">
    <source>
        <dbReference type="Proteomes" id="UP000326396"/>
    </source>
</evidence>
<proteinExistence type="predicted"/>
<protein>
    <submittedName>
        <fullName evidence="2">Uncharacterized protein</fullName>
    </submittedName>
</protein>
<organism evidence="2 3">
    <name type="scientific">Mikania micrantha</name>
    <name type="common">bitter vine</name>
    <dbReference type="NCBI Taxonomy" id="192012"/>
    <lineage>
        <taxon>Eukaryota</taxon>
        <taxon>Viridiplantae</taxon>
        <taxon>Streptophyta</taxon>
        <taxon>Embryophyta</taxon>
        <taxon>Tracheophyta</taxon>
        <taxon>Spermatophyta</taxon>
        <taxon>Magnoliopsida</taxon>
        <taxon>eudicotyledons</taxon>
        <taxon>Gunneridae</taxon>
        <taxon>Pentapetalae</taxon>
        <taxon>asterids</taxon>
        <taxon>campanulids</taxon>
        <taxon>Asterales</taxon>
        <taxon>Asteraceae</taxon>
        <taxon>Asteroideae</taxon>
        <taxon>Heliantheae alliance</taxon>
        <taxon>Eupatorieae</taxon>
        <taxon>Mikania</taxon>
    </lineage>
</organism>
<feature type="region of interest" description="Disordered" evidence="1">
    <location>
        <begin position="136"/>
        <end position="156"/>
    </location>
</feature>
<evidence type="ECO:0000256" key="1">
    <source>
        <dbReference type="SAM" id="MobiDB-lite"/>
    </source>
</evidence>
<reference evidence="2 3" key="1">
    <citation type="submission" date="2019-05" db="EMBL/GenBank/DDBJ databases">
        <title>Mikania micrantha, genome provides insights into the molecular mechanism of rapid growth.</title>
        <authorList>
            <person name="Liu B."/>
        </authorList>
    </citation>
    <scope>NUCLEOTIDE SEQUENCE [LARGE SCALE GENOMIC DNA]</scope>
    <source>
        <strain evidence="2">NLD-2019</strain>
        <tissue evidence="2">Leaf</tissue>
    </source>
</reference>
<accession>A0A5N6P5X0</accession>
<sequence length="180" mass="20676">MDPKKQWAEQRSRRPELGPTDRDRPEKKTRRLSNRRRGSFGKVVWPKDEHGCPDHQGLLRLEEAGGFKITPEFERSHRAALKAQLEGIEKEEKLKDVQTRLTCVENSPTILAKETTPVDELLTTLLEAIRCRNEPVGKEPVGPAQVENDKNLDSLLQPYHPHQFHRYVEVHEKNRGGPAP</sequence>
<dbReference type="AlphaFoldDB" id="A0A5N6P5X0"/>
<name>A0A5N6P5X0_9ASTR</name>
<dbReference type="EMBL" id="SZYD01000006">
    <property type="protein sequence ID" value="KAD5960635.1"/>
    <property type="molecule type" value="Genomic_DNA"/>
</dbReference>
<feature type="compositionally biased region" description="Basic and acidic residues" evidence="1">
    <location>
        <begin position="1"/>
        <end position="26"/>
    </location>
</feature>
<evidence type="ECO:0000313" key="2">
    <source>
        <dbReference type="EMBL" id="KAD5960635.1"/>
    </source>
</evidence>
<dbReference type="Proteomes" id="UP000326396">
    <property type="component" value="Linkage Group LG14"/>
</dbReference>
<keyword evidence="3" id="KW-1185">Reference proteome</keyword>